<dbReference type="Proteomes" id="UP001300502">
    <property type="component" value="Unassembled WGS sequence"/>
</dbReference>
<accession>A0AAV9IB86</accession>
<dbReference type="InterPro" id="IPR050689">
    <property type="entry name" value="FKBP-type_PPIase"/>
</dbReference>
<evidence type="ECO:0000256" key="2">
    <source>
        <dbReference type="ARBA" id="ARBA00013194"/>
    </source>
</evidence>
<keyword evidence="3 5" id="KW-0697">Rotamase</keyword>
<dbReference type="InterPro" id="IPR001179">
    <property type="entry name" value="PPIase_FKBP_dom"/>
</dbReference>
<feature type="transmembrane region" description="Helical" evidence="6">
    <location>
        <begin position="231"/>
        <end position="254"/>
    </location>
</feature>
<dbReference type="PANTHER" id="PTHR10516">
    <property type="entry name" value="PEPTIDYL-PROLYL CIS-TRANS ISOMERASE"/>
    <property type="match status" value="1"/>
</dbReference>
<evidence type="ECO:0000256" key="5">
    <source>
        <dbReference type="PROSITE-ProRule" id="PRU00277"/>
    </source>
</evidence>
<dbReference type="PROSITE" id="PS50059">
    <property type="entry name" value="FKBP_PPIASE"/>
    <property type="match status" value="1"/>
</dbReference>
<feature type="domain" description="PPIase FKBP-type" evidence="7">
    <location>
        <begin position="98"/>
        <end position="186"/>
    </location>
</feature>
<comment type="caution">
    <text evidence="8">The sequence shown here is derived from an EMBL/GenBank/DDBJ whole genome shotgun (WGS) entry which is preliminary data.</text>
</comment>
<organism evidence="8 9">
    <name type="scientific">Galdieria yellowstonensis</name>
    <dbReference type="NCBI Taxonomy" id="3028027"/>
    <lineage>
        <taxon>Eukaryota</taxon>
        <taxon>Rhodophyta</taxon>
        <taxon>Bangiophyceae</taxon>
        <taxon>Galdieriales</taxon>
        <taxon>Galdieriaceae</taxon>
        <taxon>Galdieria</taxon>
    </lineage>
</organism>
<comment type="catalytic activity">
    <reaction evidence="1 5">
        <text>[protein]-peptidylproline (omega=180) = [protein]-peptidylproline (omega=0)</text>
        <dbReference type="Rhea" id="RHEA:16237"/>
        <dbReference type="Rhea" id="RHEA-COMP:10747"/>
        <dbReference type="Rhea" id="RHEA-COMP:10748"/>
        <dbReference type="ChEBI" id="CHEBI:83833"/>
        <dbReference type="ChEBI" id="CHEBI:83834"/>
        <dbReference type="EC" id="5.2.1.8"/>
    </reaction>
</comment>
<proteinExistence type="predicted"/>
<evidence type="ECO:0000313" key="8">
    <source>
        <dbReference type="EMBL" id="KAK4524582.1"/>
    </source>
</evidence>
<evidence type="ECO:0000256" key="3">
    <source>
        <dbReference type="ARBA" id="ARBA00023110"/>
    </source>
</evidence>
<dbReference type="Gene3D" id="3.10.50.40">
    <property type="match status" value="1"/>
</dbReference>
<dbReference type="Pfam" id="PF00254">
    <property type="entry name" value="FKBP_C"/>
    <property type="match status" value="1"/>
</dbReference>
<dbReference type="GO" id="GO:0003755">
    <property type="term" value="F:peptidyl-prolyl cis-trans isomerase activity"/>
    <property type="evidence" value="ECO:0007669"/>
    <property type="project" value="UniProtKB-KW"/>
</dbReference>
<keyword evidence="9" id="KW-1185">Reference proteome</keyword>
<dbReference type="FunFam" id="3.10.50.40:FF:000006">
    <property type="entry name" value="Peptidyl-prolyl cis-trans isomerase"/>
    <property type="match status" value="1"/>
</dbReference>
<dbReference type="EC" id="5.2.1.8" evidence="2 5"/>
<evidence type="ECO:0000313" key="9">
    <source>
        <dbReference type="Proteomes" id="UP001300502"/>
    </source>
</evidence>
<keyword evidence="6" id="KW-0812">Transmembrane</keyword>
<evidence type="ECO:0000256" key="1">
    <source>
        <dbReference type="ARBA" id="ARBA00000971"/>
    </source>
</evidence>
<dbReference type="EMBL" id="JANCYU010000024">
    <property type="protein sequence ID" value="KAK4524582.1"/>
    <property type="molecule type" value="Genomic_DNA"/>
</dbReference>
<dbReference type="InterPro" id="IPR046357">
    <property type="entry name" value="PPIase_dom_sf"/>
</dbReference>
<evidence type="ECO:0000259" key="7">
    <source>
        <dbReference type="PROSITE" id="PS50059"/>
    </source>
</evidence>
<dbReference type="PANTHER" id="PTHR10516:SF443">
    <property type="entry name" value="FK506-BINDING PROTEIN 59-RELATED"/>
    <property type="match status" value="1"/>
</dbReference>
<keyword evidence="6" id="KW-0472">Membrane</keyword>
<evidence type="ECO:0000256" key="6">
    <source>
        <dbReference type="SAM" id="Phobius"/>
    </source>
</evidence>
<reference evidence="8 9" key="1">
    <citation type="submission" date="2022-07" db="EMBL/GenBank/DDBJ databases">
        <title>Genome-wide signatures of adaptation to extreme environments.</title>
        <authorList>
            <person name="Cho C.H."/>
            <person name="Yoon H.S."/>
        </authorList>
    </citation>
    <scope>NUCLEOTIDE SEQUENCE [LARGE SCALE GENOMIC DNA]</scope>
    <source>
        <strain evidence="8 9">108.79 E11</strain>
    </source>
</reference>
<keyword evidence="4 5" id="KW-0413">Isomerase</keyword>
<protein>
    <recommendedName>
        <fullName evidence="2 5">peptidylprolyl isomerase</fullName>
        <ecNumber evidence="2 5">5.2.1.8</ecNumber>
    </recommendedName>
</protein>
<dbReference type="SUPFAM" id="SSF54534">
    <property type="entry name" value="FKBP-like"/>
    <property type="match status" value="1"/>
</dbReference>
<gene>
    <name evidence="8" type="ORF">GAYE_SCF04G2483</name>
</gene>
<dbReference type="AlphaFoldDB" id="A0AAV9IB86"/>
<name>A0AAV9IB86_9RHOD</name>
<dbReference type="GO" id="GO:0005737">
    <property type="term" value="C:cytoplasm"/>
    <property type="evidence" value="ECO:0007669"/>
    <property type="project" value="TreeGrafter"/>
</dbReference>
<evidence type="ECO:0000256" key="4">
    <source>
        <dbReference type="ARBA" id="ARBA00023235"/>
    </source>
</evidence>
<sequence>MPLHCPCGFCFHTTLLGVCCNKKFSHKRFLESYCPQQRRRLFHCYVVPFGRGFSNSFFSLLVAKNESDNSDNTVSLTGDGGVKKTIVKEGSGDYIKSGCKVTVHYTGYLDNGKEFDSTRKRQEPFSFSVDKGQVIRGWDIALLSMKEGETAKVRCSPSYAYGERGVPPSIPPNASLTFEIQVLKVEGLPNTYAKNRSISDAPVVTSKSKTERKPFYFISPFASQTGEKAPWWLNPIITFSLIFLLVGIAFTIVVKSGALHTSYLNNVP</sequence>
<keyword evidence="6" id="KW-1133">Transmembrane helix</keyword>